<dbReference type="SUPFAM" id="SSF54593">
    <property type="entry name" value="Glyoxalase/Bleomycin resistance protein/Dihydroxybiphenyl dioxygenase"/>
    <property type="match status" value="2"/>
</dbReference>
<reference evidence="3 4" key="1">
    <citation type="submission" date="2019-09" db="EMBL/GenBank/DDBJ databases">
        <authorList>
            <person name="Chandra G."/>
            <person name="Truman W A."/>
        </authorList>
    </citation>
    <scope>NUCLEOTIDE SEQUENCE [LARGE SCALE GENOMIC DNA]</scope>
    <source>
        <strain evidence="3">PS704</strain>
    </source>
</reference>
<organism evidence="3 4">
    <name type="scientific">Pseudomonas fluorescens</name>
    <dbReference type="NCBI Taxonomy" id="294"/>
    <lineage>
        <taxon>Bacteria</taxon>
        <taxon>Pseudomonadati</taxon>
        <taxon>Pseudomonadota</taxon>
        <taxon>Gammaproteobacteria</taxon>
        <taxon>Pseudomonadales</taxon>
        <taxon>Pseudomonadaceae</taxon>
        <taxon>Pseudomonas</taxon>
    </lineage>
</organism>
<dbReference type="Gene3D" id="3.10.180.10">
    <property type="entry name" value="2,3-Dihydroxybiphenyl 1,2-Dioxygenase, domain 1"/>
    <property type="match status" value="2"/>
</dbReference>
<evidence type="ECO:0000313" key="3">
    <source>
        <dbReference type="EMBL" id="VVN79200.1"/>
    </source>
</evidence>
<accession>A0A5E7AMU5</accession>
<dbReference type="InterPro" id="IPR004360">
    <property type="entry name" value="Glyas_Fos-R_dOase_dom"/>
</dbReference>
<dbReference type="InterPro" id="IPR037523">
    <property type="entry name" value="VOC_core"/>
</dbReference>
<keyword evidence="1" id="KW-0479">Metal-binding</keyword>
<dbReference type="PANTHER" id="PTHR43048">
    <property type="entry name" value="METHYLMALONYL-COA EPIMERASE"/>
    <property type="match status" value="1"/>
</dbReference>
<dbReference type="GO" id="GO:0046872">
    <property type="term" value="F:metal ion binding"/>
    <property type="evidence" value="ECO:0007669"/>
    <property type="project" value="UniProtKB-KW"/>
</dbReference>
<protein>
    <submittedName>
        <fullName evidence="3">Biphenyl-2,3-diol 1,2-dioxygenase</fullName>
        <ecNumber evidence="3">1.13.11.39</ecNumber>
    </submittedName>
</protein>
<dbReference type="Proteomes" id="UP000326557">
    <property type="component" value="Unassembled WGS sequence"/>
</dbReference>
<dbReference type="PANTHER" id="PTHR43048:SF3">
    <property type="entry name" value="METHYLMALONYL-COA EPIMERASE, MITOCHONDRIAL"/>
    <property type="match status" value="1"/>
</dbReference>
<dbReference type="AlphaFoldDB" id="A0A5E7AMU5"/>
<dbReference type="GO" id="GO:0018583">
    <property type="term" value="F:biphenyl-2,3-diol 1,2-dioxygenase activity"/>
    <property type="evidence" value="ECO:0007669"/>
    <property type="project" value="UniProtKB-EC"/>
</dbReference>
<keyword evidence="3" id="KW-0223">Dioxygenase</keyword>
<dbReference type="GO" id="GO:0004493">
    <property type="term" value="F:methylmalonyl-CoA epimerase activity"/>
    <property type="evidence" value="ECO:0007669"/>
    <property type="project" value="TreeGrafter"/>
</dbReference>
<dbReference type="RefSeq" id="WP_150636739.1">
    <property type="nucleotide sequence ID" value="NZ_CABVHP010000002.1"/>
</dbReference>
<keyword evidence="3" id="KW-0560">Oxidoreductase</keyword>
<feature type="domain" description="VOC" evidence="2">
    <location>
        <begin position="151"/>
        <end position="266"/>
    </location>
</feature>
<dbReference type="EC" id="1.13.11.39" evidence="3"/>
<evidence type="ECO:0000313" key="4">
    <source>
        <dbReference type="Proteomes" id="UP000326557"/>
    </source>
</evidence>
<dbReference type="Pfam" id="PF00903">
    <property type="entry name" value="Glyoxalase"/>
    <property type="match status" value="1"/>
</dbReference>
<dbReference type="EMBL" id="CABVHP010000002">
    <property type="protein sequence ID" value="VVN79200.1"/>
    <property type="molecule type" value="Genomic_DNA"/>
</dbReference>
<sequence length="323" mass="35823">MIRFLHHVGLSVPNLEVGRAFYEAFGLEARVSGEHLALRCKGRAQDQVRLMPGIPKRLSYVAYGTDAAGFEQVRNNLQKHNIQLEDAPFNIDTKGLWFRDPSNDWVHVCEAVEQPSAPTSIPEVNTPGRYRRIGKRACDLTSSSRTATPLRLGHLIKFTPDVDKSVQFYTEVLGMKVSDQAEGILAFLRFGCGGDHHALGLAKSSHTGLHHLSFEVMDIDEIEIGAQNLVAKGYTDAYGLGRHVGGSNYFHYIRDPWDSLVEYFWDIDLIPEDSEWVPLSVSGPHELQSVWAVSPASESFAQNFEVPHAEAPSEALTEALANG</sequence>
<dbReference type="GO" id="GO:0046491">
    <property type="term" value="P:L-methylmalonyl-CoA metabolic process"/>
    <property type="evidence" value="ECO:0007669"/>
    <property type="project" value="TreeGrafter"/>
</dbReference>
<gene>
    <name evidence="3" type="primary">bphC</name>
    <name evidence="3" type="ORF">PS704_00960</name>
</gene>
<evidence type="ECO:0000256" key="1">
    <source>
        <dbReference type="ARBA" id="ARBA00022723"/>
    </source>
</evidence>
<proteinExistence type="predicted"/>
<dbReference type="InterPro" id="IPR051785">
    <property type="entry name" value="MMCE/EMCE_epimerase"/>
</dbReference>
<dbReference type="PROSITE" id="PS51819">
    <property type="entry name" value="VOC"/>
    <property type="match status" value="1"/>
</dbReference>
<name>A0A5E7AMU5_PSEFL</name>
<evidence type="ECO:0000259" key="2">
    <source>
        <dbReference type="PROSITE" id="PS51819"/>
    </source>
</evidence>
<dbReference type="OrthoDB" id="6909416at2"/>
<dbReference type="InterPro" id="IPR029068">
    <property type="entry name" value="Glyas_Bleomycin-R_OHBP_Dase"/>
</dbReference>